<dbReference type="InterPro" id="IPR014158">
    <property type="entry name" value="T4SS_VirB5"/>
</dbReference>
<accession>A0ABV2HF56</accession>
<evidence type="ECO:0000313" key="3">
    <source>
        <dbReference type="Proteomes" id="UP001549086"/>
    </source>
</evidence>
<dbReference type="Pfam" id="PF07996">
    <property type="entry name" value="T4SS"/>
    <property type="match status" value="1"/>
</dbReference>
<dbReference type="Gene3D" id="1.20.58.430">
    <property type="entry name" value="Type IV secretion system, VirB5-domain"/>
    <property type="match status" value="1"/>
</dbReference>
<protein>
    <submittedName>
        <fullName evidence="2">Uncharacterized protein</fullName>
    </submittedName>
</protein>
<dbReference type="SUPFAM" id="SSF101082">
    <property type="entry name" value="Typo IV secretion system protein TraC"/>
    <property type="match status" value="1"/>
</dbReference>
<keyword evidence="3" id="KW-1185">Reference proteome</keyword>
<name>A0ABV2HF56_9HYPH</name>
<dbReference type="RefSeq" id="WP_354188514.1">
    <property type="nucleotide sequence ID" value="NZ_JBEPLI010000001.1"/>
</dbReference>
<feature type="chain" id="PRO_5045178370" evidence="1">
    <location>
        <begin position="23"/>
        <end position="315"/>
    </location>
</feature>
<dbReference type="InterPro" id="IPR023220">
    <property type="entry name" value="T4SS_VirB5-domain"/>
</dbReference>
<gene>
    <name evidence="2" type="ORF">ABID23_000253</name>
</gene>
<proteinExistence type="predicted"/>
<comment type="caution">
    <text evidence="2">The sequence shown here is derived from an EMBL/GenBank/DDBJ whole genome shotgun (WGS) entry which is preliminary data.</text>
</comment>
<keyword evidence="1" id="KW-0732">Signal</keyword>
<evidence type="ECO:0000256" key="1">
    <source>
        <dbReference type="SAM" id="SignalP"/>
    </source>
</evidence>
<organism evidence="2 3">
    <name type="scientific">Bartonella silvatica</name>
    <dbReference type="NCBI Taxonomy" id="357760"/>
    <lineage>
        <taxon>Bacteria</taxon>
        <taxon>Pseudomonadati</taxon>
        <taxon>Pseudomonadota</taxon>
        <taxon>Alphaproteobacteria</taxon>
        <taxon>Hyphomicrobiales</taxon>
        <taxon>Bartonellaceae</taxon>
        <taxon>Bartonella</taxon>
    </lineage>
</organism>
<feature type="signal peptide" evidence="1">
    <location>
        <begin position="1"/>
        <end position="22"/>
    </location>
</feature>
<evidence type="ECO:0000313" key="2">
    <source>
        <dbReference type="EMBL" id="MET3589183.1"/>
    </source>
</evidence>
<dbReference type="EMBL" id="JBEPLI010000001">
    <property type="protein sequence ID" value="MET3589183.1"/>
    <property type="molecule type" value="Genomic_DNA"/>
</dbReference>
<reference evidence="2 3" key="1">
    <citation type="submission" date="2024-06" db="EMBL/GenBank/DDBJ databases">
        <title>Genomic Encyclopedia of Type Strains, Phase IV (KMG-IV): sequencing the most valuable type-strain genomes for metagenomic binning, comparative biology and taxonomic classification.</title>
        <authorList>
            <person name="Goeker M."/>
        </authorList>
    </citation>
    <scope>NUCLEOTIDE SEQUENCE [LARGE SCALE GENOMIC DNA]</scope>
    <source>
        <strain evidence="2 3">DSM 23649</strain>
    </source>
</reference>
<dbReference type="Proteomes" id="UP001549086">
    <property type="component" value="Unassembled WGS sequence"/>
</dbReference>
<dbReference type="CDD" id="cd14262">
    <property type="entry name" value="VirB5_like"/>
    <property type="match status" value="1"/>
</dbReference>
<sequence length="315" mass="36375">MKKIIILVAIVSVLGVQSTALRADIFSNLGVSDDREQSLSNIWNDYNVQQKRLKAFEDFERKQKIGEESARRVRREIDVKKVCQERHEDVLAQLGCDETLRRKKYAIDIAKYHMRIMQSSIENIQKIYQSLTGPRELGPTRASMSSDYLPNPQLIYNSNMFRGTDFTKDTTYSNFLYDSDVGDFTVGDLVLEEDVKYFSIPEIRRLVEERSQYASIADKAVSLQIFEQTENRFKYVESLLTDLPTLSDIKRVSELQAHLNGVVAVIKNEATKLQMVAHMRNAEQALISLQKYKRNVQILNPKNIETPTVRYRPPL</sequence>